<dbReference type="GO" id="GO:0005829">
    <property type="term" value="C:cytosol"/>
    <property type="evidence" value="ECO:0007669"/>
    <property type="project" value="TreeGrafter"/>
</dbReference>
<dbReference type="AlphaFoldDB" id="A0A261XWE2"/>
<protein>
    <recommendedName>
        <fullName evidence="4">BTB domain-containing protein</fullName>
    </recommendedName>
</protein>
<dbReference type="Pfam" id="PF24681">
    <property type="entry name" value="Kelch_KLHDC2_KLHL20_DRC7"/>
    <property type="match status" value="1"/>
</dbReference>
<keyword evidence="2" id="KW-0677">Repeat</keyword>
<evidence type="ECO:0000256" key="2">
    <source>
        <dbReference type="ARBA" id="ARBA00022737"/>
    </source>
</evidence>
<feature type="compositionally biased region" description="Low complexity" evidence="3">
    <location>
        <begin position="630"/>
        <end position="647"/>
    </location>
</feature>
<accession>A0A261XWE2</accession>
<feature type="compositionally biased region" description="Polar residues" evidence="3">
    <location>
        <begin position="241"/>
        <end position="253"/>
    </location>
</feature>
<dbReference type="Proteomes" id="UP000242875">
    <property type="component" value="Unassembled WGS sequence"/>
</dbReference>
<reference evidence="5 6" key="1">
    <citation type="journal article" date="2017" name="Mycologia">
        <title>Bifiguratus adelaidae, gen. et sp. nov., a new member of Mucoromycotina in endophytic and soil-dwelling habitats.</title>
        <authorList>
            <person name="Torres-Cruz T.J."/>
            <person name="Billingsley Tobias T.L."/>
            <person name="Almatruk M."/>
            <person name="Hesse C."/>
            <person name="Kuske C.R."/>
            <person name="Desiro A."/>
            <person name="Benucci G.M."/>
            <person name="Bonito G."/>
            <person name="Stajich J.E."/>
            <person name="Dunlap C."/>
            <person name="Arnold A.E."/>
            <person name="Porras-Alfaro A."/>
        </authorList>
    </citation>
    <scope>NUCLEOTIDE SEQUENCE [LARGE SCALE GENOMIC DNA]</scope>
    <source>
        <strain evidence="5 6">AZ0501</strain>
    </source>
</reference>
<dbReference type="InterPro" id="IPR011333">
    <property type="entry name" value="SKP1/BTB/POZ_sf"/>
</dbReference>
<dbReference type="SUPFAM" id="SSF117281">
    <property type="entry name" value="Kelch motif"/>
    <property type="match status" value="1"/>
</dbReference>
<dbReference type="PROSITE" id="PS50097">
    <property type="entry name" value="BTB"/>
    <property type="match status" value="1"/>
</dbReference>
<dbReference type="Gene3D" id="2.120.10.80">
    <property type="entry name" value="Kelch-type beta propeller"/>
    <property type="match status" value="1"/>
</dbReference>
<evidence type="ECO:0000259" key="4">
    <source>
        <dbReference type="PROSITE" id="PS50097"/>
    </source>
</evidence>
<evidence type="ECO:0000256" key="3">
    <source>
        <dbReference type="SAM" id="MobiDB-lite"/>
    </source>
</evidence>
<dbReference type="SMART" id="SM00225">
    <property type="entry name" value="BTB"/>
    <property type="match status" value="1"/>
</dbReference>
<dbReference type="GO" id="GO:0045454">
    <property type="term" value="P:cell redox homeostasis"/>
    <property type="evidence" value="ECO:0007669"/>
    <property type="project" value="TreeGrafter"/>
</dbReference>
<gene>
    <name evidence="5" type="ORF">BZG36_04776</name>
</gene>
<evidence type="ECO:0000313" key="5">
    <source>
        <dbReference type="EMBL" id="OZJ02661.1"/>
    </source>
</evidence>
<dbReference type="InterPro" id="IPR015915">
    <property type="entry name" value="Kelch-typ_b-propeller"/>
</dbReference>
<dbReference type="PANTHER" id="PTHR43503:SF2">
    <property type="entry name" value="NEGATIVE REGULATOR OF SPORULATION MDS3-RELATED"/>
    <property type="match status" value="1"/>
</dbReference>
<dbReference type="PANTHER" id="PTHR43503">
    <property type="entry name" value="MCG48959-RELATED"/>
    <property type="match status" value="1"/>
</dbReference>
<feature type="region of interest" description="Disordered" evidence="3">
    <location>
        <begin position="206"/>
        <end position="264"/>
    </location>
</feature>
<comment type="caution">
    <text evidence="5">The sequence shown here is derived from an EMBL/GenBank/DDBJ whole genome shotgun (WGS) entry which is preliminary data.</text>
</comment>
<evidence type="ECO:0000256" key="1">
    <source>
        <dbReference type="ARBA" id="ARBA00022441"/>
    </source>
</evidence>
<dbReference type="InterPro" id="IPR000210">
    <property type="entry name" value="BTB/POZ_dom"/>
</dbReference>
<dbReference type="OrthoDB" id="10001928at2759"/>
<organism evidence="5 6">
    <name type="scientific">Bifiguratus adelaidae</name>
    <dbReference type="NCBI Taxonomy" id="1938954"/>
    <lineage>
        <taxon>Eukaryota</taxon>
        <taxon>Fungi</taxon>
        <taxon>Fungi incertae sedis</taxon>
        <taxon>Mucoromycota</taxon>
        <taxon>Mucoromycotina</taxon>
        <taxon>Endogonomycetes</taxon>
        <taxon>Endogonales</taxon>
        <taxon>Endogonales incertae sedis</taxon>
        <taxon>Bifiguratus</taxon>
    </lineage>
</organism>
<dbReference type="SUPFAM" id="SSF54695">
    <property type="entry name" value="POZ domain"/>
    <property type="match status" value="1"/>
</dbReference>
<dbReference type="Pfam" id="PF00651">
    <property type="entry name" value="BTB"/>
    <property type="match status" value="1"/>
</dbReference>
<feature type="compositionally biased region" description="Polar residues" evidence="3">
    <location>
        <begin position="651"/>
        <end position="673"/>
    </location>
</feature>
<dbReference type="GO" id="GO:0005739">
    <property type="term" value="C:mitochondrion"/>
    <property type="evidence" value="ECO:0007669"/>
    <property type="project" value="TreeGrafter"/>
</dbReference>
<dbReference type="Gene3D" id="3.30.710.10">
    <property type="entry name" value="Potassium Channel Kv1.1, Chain A"/>
    <property type="match status" value="1"/>
</dbReference>
<keyword evidence="1" id="KW-0880">Kelch repeat</keyword>
<keyword evidence="6" id="KW-1185">Reference proteome</keyword>
<evidence type="ECO:0000313" key="6">
    <source>
        <dbReference type="Proteomes" id="UP000242875"/>
    </source>
</evidence>
<sequence>MPAQTQSIADLTSTLRATSGDVPSPLVGASTTVVGHVLYLFAGRLASSRRMTNDLYILDLQTFVWKKHIPAENAPAPRPRYFHSANAYKNKIYYFGGMGYSRESSEDLGVLSDLSVLDLETLTWSIPDISPSLFSPRPRYAHLSSVSGNKLVVIGGQDMTNMYIAELNVFDFDEMSWVLSRPFQKHCGAYRSIVVSDQYTTNIPMYGREGEMLPTSPGSPKGSIYSGRSMDGHPDPGSPIASRQPSIQSNGSGPSPAAQPLRTKHTSRGSVYRLSYSLQQSAYSPNPIYIYSNYNFTDVKRELQIIFPNSTPSYKVDDHSEGMTGSALPPGLRFPNGYILGHHLILSGTFLVPELQVFSLWALNLTNLMWTRIDTGSSLSTGSWNRGILYGASAKFLVLGHQDRNLYEDYGHRQVNFDHITIFDLEAFGIYQPPVATTSTLAQDMGLSMLNEPGLADLEILTGDGQSIPVNSAVLCARWPWFRQLLQKNGMLMDQDKPADQSLPKTTAILSPKHHTLSFPETQAIVIAFLQYIYTDSLMTSQQLQPTVLAHLLRLSDMYELPRLKELASHALHQMLNMGTAAFIYEAAALSNQPGLQVRALRTMLYSRKLAKNGQTVDDSISLHQQSRTPPIASPSSIPSSPNNSLPFRSRTASITGAASQHRGFSTMGSGPSQFPPATPTSLSPSGSSSFKPLQTFNPGKSQRSESVSGMSTKSGDSGEKSKGTFTPVIQKFGGFAFTK</sequence>
<feature type="region of interest" description="Disordered" evidence="3">
    <location>
        <begin position="625"/>
        <end position="726"/>
    </location>
</feature>
<name>A0A261XWE2_9FUNG</name>
<proteinExistence type="predicted"/>
<dbReference type="EMBL" id="MVBO01000135">
    <property type="protein sequence ID" value="OZJ02661.1"/>
    <property type="molecule type" value="Genomic_DNA"/>
</dbReference>
<feature type="domain" description="BTB" evidence="4">
    <location>
        <begin position="456"/>
        <end position="542"/>
    </location>
</feature>
<feature type="compositionally biased region" description="Polar residues" evidence="3">
    <location>
        <begin position="695"/>
        <end position="716"/>
    </location>
</feature>
<feature type="compositionally biased region" description="Low complexity" evidence="3">
    <location>
        <begin position="680"/>
        <end position="694"/>
    </location>
</feature>